<dbReference type="AlphaFoldDB" id="A0A3B0ZM32"/>
<dbReference type="PANTHER" id="PTHR24567">
    <property type="entry name" value="CRP FAMILY TRANSCRIPTIONAL REGULATORY PROTEIN"/>
    <property type="match status" value="1"/>
</dbReference>
<protein>
    <recommendedName>
        <fullName evidence="1">Cyclic nucleotide-binding domain-containing protein</fullName>
    </recommendedName>
</protein>
<sequence length="160" mass="18403">MNEIPDFEALGHTAIGEELSINECKVLAGIMKVRHLKEGERLIREKGAEHTLFVLFEGELAVISQQDEKELVVYTMKPGEVAGTRAFVDRSPRKATLQAMSDSIVYTLEPYDFESLLDNQPRILYKVMRSLFRLTHSNLLRMNRESEQLSNYISRSHGRY</sequence>
<dbReference type="PROSITE" id="PS50042">
    <property type="entry name" value="CNMP_BINDING_3"/>
    <property type="match status" value="1"/>
</dbReference>
<dbReference type="InterPro" id="IPR050397">
    <property type="entry name" value="Env_Response_Regulators"/>
</dbReference>
<feature type="domain" description="Cyclic nucleotide-binding" evidence="1">
    <location>
        <begin position="15"/>
        <end position="134"/>
    </location>
</feature>
<proteinExistence type="predicted"/>
<dbReference type="PANTHER" id="PTHR24567:SF26">
    <property type="entry name" value="REGULATORY PROTEIN YEIL"/>
    <property type="match status" value="1"/>
</dbReference>
<gene>
    <name evidence="2" type="ORF">MNBD_GAMMA18-2312</name>
</gene>
<dbReference type="InterPro" id="IPR018490">
    <property type="entry name" value="cNMP-bd_dom_sf"/>
</dbReference>
<dbReference type="CDD" id="cd00038">
    <property type="entry name" value="CAP_ED"/>
    <property type="match status" value="1"/>
</dbReference>
<reference evidence="2" key="1">
    <citation type="submission" date="2018-06" db="EMBL/GenBank/DDBJ databases">
        <authorList>
            <person name="Zhirakovskaya E."/>
        </authorList>
    </citation>
    <scope>NUCLEOTIDE SEQUENCE</scope>
</reference>
<dbReference type="InterPro" id="IPR014710">
    <property type="entry name" value="RmlC-like_jellyroll"/>
</dbReference>
<evidence type="ECO:0000259" key="1">
    <source>
        <dbReference type="PROSITE" id="PS50042"/>
    </source>
</evidence>
<dbReference type="InterPro" id="IPR000595">
    <property type="entry name" value="cNMP-bd_dom"/>
</dbReference>
<evidence type="ECO:0000313" key="2">
    <source>
        <dbReference type="EMBL" id="VAW90240.1"/>
    </source>
</evidence>
<accession>A0A3B0ZM32</accession>
<organism evidence="2">
    <name type="scientific">hydrothermal vent metagenome</name>
    <dbReference type="NCBI Taxonomy" id="652676"/>
    <lineage>
        <taxon>unclassified sequences</taxon>
        <taxon>metagenomes</taxon>
        <taxon>ecological metagenomes</taxon>
    </lineage>
</organism>
<dbReference type="GO" id="GO:0005829">
    <property type="term" value="C:cytosol"/>
    <property type="evidence" value="ECO:0007669"/>
    <property type="project" value="TreeGrafter"/>
</dbReference>
<name>A0A3B0ZM32_9ZZZZ</name>
<dbReference type="EMBL" id="UOFP01000316">
    <property type="protein sequence ID" value="VAW90240.1"/>
    <property type="molecule type" value="Genomic_DNA"/>
</dbReference>
<dbReference type="Pfam" id="PF00027">
    <property type="entry name" value="cNMP_binding"/>
    <property type="match status" value="1"/>
</dbReference>
<dbReference type="SUPFAM" id="SSF51206">
    <property type="entry name" value="cAMP-binding domain-like"/>
    <property type="match status" value="1"/>
</dbReference>
<dbReference type="GO" id="GO:0003700">
    <property type="term" value="F:DNA-binding transcription factor activity"/>
    <property type="evidence" value="ECO:0007669"/>
    <property type="project" value="TreeGrafter"/>
</dbReference>
<dbReference type="Gene3D" id="2.60.120.10">
    <property type="entry name" value="Jelly Rolls"/>
    <property type="match status" value="1"/>
</dbReference>
<dbReference type="SMART" id="SM00100">
    <property type="entry name" value="cNMP"/>
    <property type="match status" value="1"/>
</dbReference>